<dbReference type="GO" id="GO:0006391">
    <property type="term" value="P:transcription initiation at mitochondrial promoter"/>
    <property type="evidence" value="ECO:0007669"/>
    <property type="project" value="TreeGrafter"/>
</dbReference>
<dbReference type="SUPFAM" id="SSF53335">
    <property type="entry name" value="S-adenosyl-L-methionine-dependent methyltransferases"/>
    <property type="match status" value="1"/>
</dbReference>
<dbReference type="GO" id="GO:0003723">
    <property type="term" value="F:RNA binding"/>
    <property type="evidence" value="ECO:0007669"/>
    <property type="project" value="UniProtKB-UniRule"/>
</dbReference>
<evidence type="ECO:0000256" key="2">
    <source>
        <dbReference type="ARBA" id="ARBA00022603"/>
    </source>
</evidence>
<evidence type="ECO:0000256" key="5">
    <source>
        <dbReference type="ARBA" id="ARBA00022884"/>
    </source>
</evidence>
<accession>A0A6S7J2B3</accession>
<keyword evidence="9" id="KW-1185">Reference proteome</keyword>
<gene>
    <name evidence="8" type="ORF">PACLA_8A079113</name>
</gene>
<feature type="binding site" evidence="6">
    <location>
        <position position="1"/>
    </location>
    <ligand>
        <name>S-adenosyl-L-methionine</name>
        <dbReference type="ChEBI" id="CHEBI:59789"/>
    </ligand>
</feature>
<dbReference type="GO" id="GO:0034246">
    <property type="term" value="F:mitochondrial transcription factor activity"/>
    <property type="evidence" value="ECO:0007669"/>
    <property type="project" value="TreeGrafter"/>
</dbReference>
<dbReference type="PROSITE" id="PS51689">
    <property type="entry name" value="SAM_RNA_A_N6_MT"/>
    <property type="match status" value="1"/>
</dbReference>
<dbReference type="GO" id="GO:0000179">
    <property type="term" value="F:rRNA (adenine-N6,N6-)-dimethyltransferase activity"/>
    <property type="evidence" value="ECO:0007669"/>
    <property type="project" value="UniProtKB-UniRule"/>
</dbReference>
<evidence type="ECO:0000256" key="3">
    <source>
        <dbReference type="ARBA" id="ARBA00022679"/>
    </source>
</evidence>
<comment type="similarity">
    <text evidence="6 7">Belongs to the class I-like SAM-binding methyltransferase superfamily. rRNA adenine N(6)-methyltransferase family.</text>
</comment>
<evidence type="ECO:0000256" key="4">
    <source>
        <dbReference type="ARBA" id="ARBA00022691"/>
    </source>
</evidence>
<feature type="non-terminal residue" evidence="8">
    <location>
        <position position="1"/>
    </location>
</feature>
<dbReference type="OrthoDB" id="16079at2759"/>
<keyword evidence="4 6" id="KW-0949">S-adenosyl-L-methionine</keyword>
<organism evidence="8 9">
    <name type="scientific">Paramuricea clavata</name>
    <name type="common">Red gorgonian</name>
    <name type="synonym">Violescent sea-whip</name>
    <dbReference type="NCBI Taxonomy" id="317549"/>
    <lineage>
        <taxon>Eukaryota</taxon>
        <taxon>Metazoa</taxon>
        <taxon>Cnidaria</taxon>
        <taxon>Anthozoa</taxon>
        <taxon>Octocorallia</taxon>
        <taxon>Malacalcyonacea</taxon>
        <taxon>Plexauridae</taxon>
        <taxon>Paramuricea</taxon>
    </lineage>
</organism>
<feature type="binding site" evidence="6">
    <location>
        <position position="44"/>
    </location>
    <ligand>
        <name>S-adenosyl-L-methionine</name>
        <dbReference type="ChEBI" id="CHEBI:59789"/>
    </ligand>
</feature>
<comment type="caution">
    <text evidence="8">The sequence shown here is derived from an EMBL/GenBank/DDBJ whole genome shotgun (WGS) entry which is preliminary data.</text>
</comment>
<dbReference type="Gene3D" id="1.10.8.100">
    <property type="entry name" value="Ribosomal RNA adenine dimethylase-like, domain 2"/>
    <property type="match status" value="1"/>
</dbReference>
<dbReference type="PANTHER" id="PTHR11727:SF17">
    <property type="entry name" value="DIMETHYLADENOSINE TRANSFERASE 1, MITOCHONDRIAL"/>
    <property type="match status" value="1"/>
</dbReference>
<dbReference type="InterPro" id="IPR020598">
    <property type="entry name" value="rRNA_Ade_methylase_Trfase_N"/>
</dbReference>
<dbReference type="GO" id="GO:0005759">
    <property type="term" value="C:mitochondrial matrix"/>
    <property type="evidence" value="ECO:0007669"/>
    <property type="project" value="TreeGrafter"/>
</dbReference>
<dbReference type="InterPro" id="IPR001737">
    <property type="entry name" value="KsgA/Erm"/>
</dbReference>
<evidence type="ECO:0000256" key="6">
    <source>
        <dbReference type="PROSITE-ProRule" id="PRU01026"/>
    </source>
</evidence>
<keyword evidence="5 6" id="KW-0694">RNA-binding</keyword>
<dbReference type="EC" id="2.1.1.-" evidence="7"/>
<dbReference type="InterPro" id="IPR023165">
    <property type="entry name" value="rRNA_Ade_diMease-like_C"/>
</dbReference>
<sequence>MQEQGMLQLSRLTVDSTLEMLADCSEGKMKVYNEDIMKFNIPAAFPNVEGVEWKKDCPFTFGCVPMSLVFQKEVADNIVAEPGHPNCSRLSVMTHHLCEVKRAYRLPRTVFVPEPKVDAALLHIIPLQKPKIDAPFDVVEQVVKALFSMRRKFIRSSLNIFGKSNIQLH</sequence>
<dbReference type="PANTHER" id="PTHR11727">
    <property type="entry name" value="DIMETHYLADENOSINE TRANSFERASE"/>
    <property type="match status" value="1"/>
</dbReference>
<keyword evidence="2 6" id="KW-0489">Methyltransferase</keyword>
<dbReference type="Proteomes" id="UP001152795">
    <property type="component" value="Unassembled WGS sequence"/>
</dbReference>
<reference evidence="8" key="1">
    <citation type="submission" date="2020-04" db="EMBL/GenBank/DDBJ databases">
        <authorList>
            <person name="Alioto T."/>
            <person name="Alioto T."/>
            <person name="Gomez Garrido J."/>
        </authorList>
    </citation>
    <scope>NUCLEOTIDE SEQUENCE</scope>
    <source>
        <strain evidence="8">A484AB</strain>
    </source>
</reference>
<protein>
    <recommendedName>
        <fullName evidence="7">rRNA adenine N(6)-methyltransferase</fullName>
        <ecNumber evidence="7">2.1.1.-</ecNumber>
    </recommendedName>
</protein>
<comment type="caution">
    <text evidence="6">Lacks conserved residue(s) required for the propagation of feature annotation.</text>
</comment>
<proteinExistence type="inferred from homology"/>
<dbReference type="AlphaFoldDB" id="A0A6S7J2B3"/>
<name>A0A6S7J2B3_PARCT</name>
<evidence type="ECO:0000313" key="8">
    <source>
        <dbReference type="EMBL" id="CAB4011581.1"/>
    </source>
</evidence>
<evidence type="ECO:0000313" key="9">
    <source>
        <dbReference type="Proteomes" id="UP001152795"/>
    </source>
</evidence>
<dbReference type="SMART" id="SM00650">
    <property type="entry name" value="rADc"/>
    <property type="match status" value="1"/>
</dbReference>
<evidence type="ECO:0000256" key="7">
    <source>
        <dbReference type="RuleBase" id="RU362106"/>
    </source>
</evidence>
<keyword evidence="3 6" id="KW-0808">Transferase</keyword>
<comment type="subcellular location">
    <subcellularLocation>
        <location evidence="1">Mitochondrion</location>
    </subcellularLocation>
</comment>
<keyword evidence="7" id="KW-0698">rRNA processing</keyword>
<dbReference type="EMBL" id="CACRXK020007196">
    <property type="protein sequence ID" value="CAB4011581.1"/>
    <property type="molecule type" value="Genomic_DNA"/>
</dbReference>
<dbReference type="InterPro" id="IPR029063">
    <property type="entry name" value="SAM-dependent_MTases_sf"/>
</dbReference>
<dbReference type="Pfam" id="PF00398">
    <property type="entry name" value="RrnaAD"/>
    <property type="match status" value="1"/>
</dbReference>
<evidence type="ECO:0000256" key="1">
    <source>
        <dbReference type="ARBA" id="ARBA00004173"/>
    </source>
</evidence>
<dbReference type="Gene3D" id="3.40.50.150">
    <property type="entry name" value="Vaccinia Virus protein VP39"/>
    <property type="match status" value="1"/>
</dbReference>